<name>A0A161XFI8_9NOCA</name>
<evidence type="ECO:0000256" key="2">
    <source>
        <dbReference type="ARBA" id="ARBA00022908"/>
    </source>
</evidence>
<dbReference type="InterPro" id="IPR044068">
    <property type="entry name" value="CB"/>
</dbReference>
<dbReference type="GO" id="GO:0015074">
    <property type="term" value="P:DNA integration"/>
    <property type="evidence" value="ECO:0007669"/>
    <property type="project" value="UniProtKB-KW"/>
</dbReference>
<dbReference type="CDD" id="cd01189">
    <property type="entry name" value="INT_ICEBs1_C_like"/>
    <property type="match status" value="1"/>
</dbReference>
<evidence type="ECO:0000256" key="3">
    <source>
        <dbReference type="ARBA" id="ARBA00023125"/>
    </source>
</evidence>
<dbReference type="PROSITE" id="PS51898">
    <property type="entry name" value="TYR_RECOMBINASE"/>
    <property type="match status" value="1"/>
</dbReference>
<dbReference type="OrthoDB" id="4326943at2"/>
<dbReference type="PROSITE" id="PS51900">
    <property type="entry name" value="CB"/>
    <property type="match status" value="1"/>
</dbReference>
<accession>A0A161XFI8</accession>
<evidence type="ECO:0000259" key="6">
    <source>
        <dbReference type="PROSITE" id="PS51898"/>
    </source>
</evidence>
<keyword evidence="3 5" id="KW-0238">DNA-binding</keyword>
<dbReference type="InterPro" id="IPR010998">
    <property type="entry name" value="Integrase_recombinase_N"/>
</dbReference>
<proteinExistence type="inferred from homology"/>
<dbReference type="Gene3D" id="1.10.150.130">
    <property type="match status" value="1"/>
</dbReference>
<dbReference type="STRING" id="455432.AWN90_36490"/>
<evidence type="ECO:0000256" key="5">
    <source>
        <dbReference type="PROSITE-ProRule" id="PRU01248"/>
    </source>
</evidence>
<dbReference type="Gene3D" id="1.10.443.10">
    <property type="entry name" value="Intergrase catalytic core"/>
    <property type="match status" value="1"/>
</dbReference>
<dbReference type="InterPro" id="IPR013762">
    <property type="entry name" value="Integrase-like_cat_sf"/>
</dbReference>
<dbReference type="GO" id="GO:0006310">
    <property type="term" value="P:DNA recombination"/>
    <property type="evidence" value="ECO:0007669"/>
    <property type="project" value="UniProtKB-KW"/>
</dbReference>
<evidence type="ECO:0008006" key="10">
    <source>
        <dbReference type="Google" id="ProtNLM"/>
    </source>
</evidence>
<dbReference type="InterPro" id="IPR011010">
    <property type="entry name" value="DNA_brk_join_enz"/>
</dbReference>
<dbReference type="RefSeq" id="WP_067592484.1">
    <property type="nucleotide sequence ID" value="NZ_JABMCZ010000001.1"/>
</dbReference>
<dbReference type="Pfam" id="PF00589">
    <property type="entry name" value="Phage_integrase"/>
    <property type="match status" value="1"/>
</dbReference>
<evidence type="ECO:0000256" key="1">
    <source>
        <dbReference type="ARBA" id="ARBA00008857"/>
    </source>
</evidence>
<dbReference type="Proteomes" id="UP000076512">
    <property type="component" value="Unassembled WGS sequence"/>
</dbReference>
<comment type="caution">
    <text evidence="8">The sequence shown here is derived from an EMBL/GenBank/DDBJ whole genome shotgun (WGS) entry which is preliminary data.</text>
</comment>
<comment type="similarity">
    <text evidence="1">Belongs to the 'phage' integrase family.</text>
</comment>
<dbReference type="Pfam" id="PF14659">
    <property type="entry name" value="Phage_int_SAM_3"/>
    <property type="match status" value="1"/>
</dbReference>
<dbReference type="PANTHER" id="PTHR30349:SF41">
    <property type="entry name" value="INTEGRASE_RECOMBINASE PROTEIN MJ0367-RELATED"/>
    <property type="match status" value="1"/>
</dbReference>
<evidence type="ECO:0000313" key="9">
    <source>
        <dbReference type="Proteomes" id="UP000076512"/>
    </source>
</evidence>
<dbReference type="SUPFAM" id="SSF56349">
    <property type="entry name" value="DNA breaking-rejoining enzymes"/>
    <property type="match status" value="1"/>
</dbReference>
<dbReference type="PANTHER" id="PTHR30349">
    <property type="entry name" value="PHAGE INTEGRASE-RELATED"/>
    <property type="match status" value="1"/>
</dbReference>
<evidence type="ECO:0000256" key="4">
    <source>
        <dbReference type="ARBA" id="ARBA00023172"/>
    </source>
</evidence>
<dbReference type="InterPro" id="IPR050090">
    <property type="entry name" value="Tyrosine_recombinase_XerCD"/>
</dbReference>
<gene>
    <name evidence="8" type="ORF">AWN90_36490</name>
</gene>
<feature type="domain" description="Tyr recombinase" evidence="6">
    <location>
        <begin position="186"/>
        <end position="433"/>
    </location>
</feature>
<dbReference type="EMBL" id="LWGR01000009">
    <property type="protein sequence ID" value="KZM72178.1"/>
    <property type="molecule type" value="Genomic_DNA"/>
</dbReference>
<keyword evidence="9" id="KW-1185">Reference proteome</keyword>
<reference evidence="8 9" key="1">
    <citation type="submission" date="2016-04" db="EMBL/GenBank/DDBJ databases">
        <authorList>
            <person name="Evans L.H."/>
            <person name="Alamgir A."/>
            <person name="Owens N."/>
            <person name="Weber N.D."/>
            <person name="Virtaneva K."/>
            <person name="Barbian K."/>
            <person name="Babar A."/>
            <person name="Rosenke K."/>
        </authorList>
    </citation>
    <scope>NUCLEOTIDE SEQUENCE [LARGE SCALE GENOMIC DNA]</scope>
    <source>
        <strain evidence="8 9">IFM 0406</strain>
    </source>
</reference>
<keyword evidence="2" id="KW-0229">DNA integration</keyword>
<feature type="domain" description="Core-binding (CB)" evidence="7">
    <location>
        <begin position="74"/>
        <end position="165"/>
    </location>
</feature>
<organism evidence="8 9">
    <name type="scientific">Nocardia terpenica</name>
    <dbReference type="NCBI Taxonomy" id="455432"/>
    <lineage>
        <taxon>Bacteria</taxon>
        <taxon>Bacillati</taxon>
        <taxon>Actinomycetota</taxon>
        <taxon>Actinomycetes</taxon>
        <taxon>Mycobacteriales</taxon>
        <taxon>Nocardiaceae</taxon>
        <taxon>Nocardia</taxon>
    </lineage>
</organism>
<protein>
    <recommendedName>
        <fullName evidence="10">Integrase</fullName>
    </recommendedName>
</protein>
<dbReference type="InterPro" id="IPR002104">
    <property type="entry name" value="Integrase_catalytic"/>
</dbReference>
<evidence type="ECO:0000259" key="7">
    <source>
        <dbReference type="PROSITE" id="PS51900"/>
    </source>
</evidence>
<keyword evidence="4" id="KW-0233">DNA recombination</keyword>
<dbReference type="AlphaFoldDB" id="A0A161XFI8"/>
<dbReference type="GO" id="GO:0003677">
    <property type="term" value="F:DNA binding"/>
    <property type="evidence" value="ECO:0007669"/>
    <property type="project" value="UniProtKB-UniRule"/>
</dbReference>
<sequence>MAKTKTARVPNGAPSCKWRERKGVYEASQANPNRARDGVRRLYAYSSTYDDALEKLRVMVERARAGMPAVTGTQTVAAWMDHWLENIAKRNLTPKTYRGHKSIIDTHVKPLIGHIKLRHLTPDDLNDMYDKIIVRIREDSNGRYDGIGSARLAHRIVHTALRAAYRRDEVARNVAEHAEPPSSNKESRRAMTADQAKHLLRVAYQNEHPYTSALAVLLFTGVRLGEVLGLTWDRVFLPESADGTGGFIDVTWQLQSHTKSHGCGNQHADKSWPCGRKRGSACPLGFFDFPLDYEHKHLCDSLHLTRPKSGASIRKLPVTPQLAAFLMLQAQKTRNRVDNEHNLVFTDPRYPIARPLPPRAGWVMFKECAVAAGLPEDLVVHETRHTTVTLLHEAGVDAEVIQMIVGHASIATTRIYTHIGQNVAAAALRNLDNFLGIDMAA</sequence>
<dbReference type="InterPro" id="IPR004107">
    <property type="entry name" value="Integrase_SAM-like_N"/>
</dbReference>
<evidence type="ECO:0000313" key="8">
    <source>
        <dbReference type="EMBL" id="KZM72178.1"/>
    </source>
</evidence>